<evidence type="ECO:0000313" key="2">
    <source>
        <dbReference type="Proteomes" id="UP000811844"/>
    </source>
</evidence>
<dbReference type="PANTHER" id="PTHR43747:SF4">
    <property type="entry name" value="FLAVIN-DEPENDENT TRYPTOPHAN HALOGENASE"/>
    <property type="match status" value="1"/>
</dbReference>
<accession>A0ABS5HY57</accession>
<dbReference type="InterPro" id="IPR036188">
    <property type="entry name" value="FAD/NAD-bd_sf"/>
</dbReference>
<dbReference type="RefSeq" id="WP_153660905.1">
    <property type="nucleotide sequence ID" value="NZ_JAAIKR010000001.1"/>
</dbReference>
<reference evidence="1 2" key="1">
    <citation type="submission" date="2020-02" db="EMBL/GenBank/DDBJ databases">
        <title>Shewanella WXL01 sp. nov., a marine bacterium isolated from green algae in Luhuitou Fringing Reef (Northern South China Sea).</title>
        <authorList>
            <person name="Wang X."/>
        </authorList>
    </citation>
    <scope>NUCLEOTIDE SEQUENCE [LARGE SCALE GENOMIC DNA]</scope>
    <source>
        <strain evidence="1 2">MCCC 1A01895</strain>
    </source>
</reference>
<dbReference type="Gene3D" id="3.50.50.60">
    <property type="entry name" value="FAD/NAD(P)-binding domain"/>
    <property type="match status" value="1"/>
</dbReference>
<protein>
    <submittedName>
        <fullName evidence="1">Tryptophan 7-halogenase</fullName>
    </submittedName>
</protein>
<name>A0ABS5HY57_9GAMM</name>
<dbReference type="Pfam" id="PF04820">
    <property type="entry name" value="Trp_halogenase"/>
    <property type="match status" value="1"/>
</dbReference>
<sequence length="529" mass="59759">MKITNVAIIGGGTAGWLAANHLGLALTDSPVNITLIESPNIPIIGVGEGTVPAIRQTLQRFGISETALFRQCDATFKQSIKFQNWLDKSRHGEENFYHHLFDAPNRFDEQATARWQQYASTSECAPYAQTVAPQFAACESFKAPKTITTAEYESVCGYAYHLNAAKFALLLANNAKDKFNVKHIKANVLDATLTQDGAIASLYLDNKGEQTFDFYIDCSGFESVLHAKKLHSEFVDKSHQLFVNQAIVAQVPTDKLRTIPPFTLATAHQAGWIWDIALPERRGVGLVYCDKYMSTEAATQKMMRYLERTAQGQSLGDITLRHIPMQVGYRKECWNKNCVALGLAQGFLEPIEATSILLTDFAADYLAKRFPKHQDDIPMLATRFNRTMTYAWERVVDFAKLHYCLSDRIDSPFWVDNRRRDSIPSSLQQKLNLWQTTAPITDDFFSRFEVFNLDNYLYVLHGMKFPVPKASLAQPQAQTSTATDKQKALNTQQDEFVNRINTLSQQMISDLPDHRALIEKISQYGLQKI</sequence>
<dbReference type="PIRSF" id="PIRSF011396">
    <property type="entry name" value="Trp_halogenase"/>
    <property type="match status" value="1"/>
</dbReference>
<keyword evidence="2" id="KW-1185">Reference proteome</keyword>
<proteinExistence type="predicted"/>
<organism evidence="1 2">
    <name type="scientific">Shewanella intestini</name>
    <dbReference type="NCBI Taxonomy" id="2017544"/>
    <lineage>
        <taxon>Bacteria</taxon>
        <taxon>Pseudomonadati</taxon>
        <taxon>Pseudomonadota</taxon>
        <taxon>Gammaproteobacteria</taxon>
        <taxon>Alteromonadales</taxon>
        <taxon>Shewanellaceae</taxon>
        <taxon>Shewanella</taxon>
    </lineage>
</organism>
<dbReference type="InterPro" id="IPR033856">
    <property type="entry name" value="Trp_halogen"/>
</dbReference>
<dbReference type="InterPro" id="IPR050816">
    <property type="entry name" value="Flavin-dep_Halogenase_NPB"/>
</dbReference>
<comment type="caution">
    <text evidence="1">The sequence shown here is derived from an EMBL/GenBank/DDBJ whole genome shotgun (WGS) entry which is preliminary data.</text>
</comment>
<gene>
    <name evidence="1" type="ORF">G3R48_01695</name>
</gene>
<evidence type="ECO:0000313" key="1">
    <source>
        <dbReference type="EMBL" id="MBR9726703.1"/>
    </source>
</evidence>
<dbReference type="Proteomes" id="UP000811844">
    <property type="component" value="Unassembled WGS sequence"/>
</dbReference>
<dbReference type="SUPFAM" id="SSF51905">
    <property type="entry name" value="FAD/NAD(P)-binding domain"/>
    <property type="match status" value="1"/>
</dbReference>
<dbReference type="EMBL" id="JAAIKR010000001">
    <property type="protein sequence ID" value="MBR9726703.1"/>
    <property type="molecule type" value="Genomic_DNA"/>
</dbReference>
<dbReference type="InterPro" id="IPR006905">
    <property type="entry name" value="Flavin_halogenase"/>
</dbReference>
<dbReference type="PANTHER" id="PTHR43747">
    <property type="entry name" value="FAD-BINDING PROTEIN"/>
    <property type="match status" value="1"/>
</dbReference>